<dbReference type="EMBL" id="CP018153">
    <property type="protein sequence ID" value="APG60118.1"/>
    <property type="molecule type" value="Genomic_DNA"/>
</dbReference>
<dbReference type="InterPro" id="IPR001296">
    <property type="entry name" value="Glyco_trans_1"/>
</dbReference>
<dbReference type="GO" id="GO:0016757">
    <property type="term" value="F:glycosyltransferase activity"/>
    <property type="evidence" value="ECO:0007669"/>
    <property type="project" value="InterPro"/>
</dbReference>
<dbReference type="Proteomes" id="UP000182510">
    <property type="component" value="Chromosome"/>
</dbReference>
<evidence type="ECO:0000259" key="3">
    <source>
        <dbReference type="Pfam" id="PF13439"/>
    </source>
</evidence>
<organism evidence="4 5">
    <name type="scientific">Christiangramia salexigens</name>
    <dbReference type="NCBI Taxonomy" id="1913577"/>
    <lineage>
        <taxon>Bacteria</taxon>
        <taxon>Pseudomonadati</taxon>
        <taxon>Bacteroidota</taxon>
        <taxon>Flavobacteriia</taxon>
        <taxon>Flavobacteriales</taxon>
        <taxon>Flavobacteriaceae</taxon>
        <taxon>Christiangramia</taxon>
    </lineage>
</organism>
<dbReference type="PANTHER" id="PTHR46401">
    <property type="entry name" value="GLYCOSYLTRANSFERASE WBBK-RELATED"/>
    <property type="match status" value="1"/>
</dbReference>
<gene>
    <name evidence="4" type="ORF">LPB144_06675</name>
</gene>
<dbReference type="KEGG" id="grl:LPB144_06675"/>
<dbReference type="Gene3D" id="3.40.50.2000">
    <property type="entry name" value="Glycogen Phosphorylase B"/>
    <property type="match status" value="2"/>
</dbReference>
<dbReference type="STRING" id="1913577.LPB144_06675"/>
<name>A0A1L3J4Q6_9FLAO</name>
<proteinExistence type="predicted"/>
<dbReference type="InterPro" id="IPR028098">
    <property type="entry name" value="Glyco_trans_4-like_N"/>
</dbReference>
<evidence type="ECO:0000256" key="1">
    <source>
        <dbReference type="ARBA" id="ARBA00022679"/>
    </source>
</evidence>
<feature type="domain" description="Glycosyl transferase family 1" evidence="2">
    <location>
        <begin position="216"/>
        <end position="361"/>
    </location>
</feature>
<evidence type="ECO:0000259" key="2">
    <source>
        <dbReference type="Pfam" id="PF00534"/>
    </source>
</evidence>
<keyword evidence="5" id="KW-1185">Reference proteome</keyword>
<dbReference type="RefSeq" id="WP_072552766.1">
    <property type="nucleotide sequence ID" value="NZ_CP018153.1"/>
</dbReference>
<evidence type="ECO:0000313" key="5">
    <source>
        <dbReference type="Proteomes" id="UP000182510"/>
    </source>
</evidence>
<dbReference type="AlphaFoldDB" id="A0A1L3J4Q6"/>
<evidence type="ECO:0000313" key="4">
    <source>
        <dbReference type="EMBL" id="APG60118.1"/>
    </source>
</evidence>
<dbReference type="CDD" id="cd03809">
    <property type="entry name" value="GT4_MtfB-like"/>
    <property type="match status" value="1"/>
</dbReference>
<protein>
    <submittedName>
        <fullName evidence="4">Uncharacterized protein</fullName>
    </submittedName>
</protein>
<dbReference type="Pfam" id="PF00534">
    <property type="entry name" value="Glycos_transf_1"/>
    <property type="match status" value="1"/>
</dbReference>
<accession>A0A1L3J4Q6</accession>
<dbReference type="Pfam" id="PF13439">
    <property type="entry name" value="Glyco_transf_4"/>
    <property type="match status" value="1"/>
</dbReference>
<keyword evidence="1" id="KW-0808">Transferase</keyword>
<feature type="domain" description="Glycosyltransferase subfamily 4-like N-terminal" evidence="3">
    <location>
        <begin position="95"/>
        <end position="189"/>
    </location>
</feature>
<dbReference type="OrthoDB" id="9801609at2"/>
<reference evidence="4 5" key="1">
    <citation type="submission" date="2016-11" db="EMBL/GenBank/DDBJ databases">
        <title>Gramella sp. LPB0144 isolated from marine environment.</title>
        <authorList>
            <person name="Kim E."/>
            <person name="Yi H."/>
        </authorList>
    </citation>
    <scope>NUCLEOTIDE SEQUENCE [LARGE SCALE GENOMIC DNA]</scope>
    <source>
        <strain evidence="4 5">LPB0144</strain>
    </source>
</reference>
<dbReference type="SUPFAM" id="SSF53756">
    <property type="entry name" value="UDP-Glycosyltransferase/glycogen phosphorylase"/>
    <property type="match status" value="1"/>
</dbReference>
<dbReference type="PANTHER" id="PTHR46401:SF2">
    <property type="entry name" value="GLYCOSYLTRANSFERASE WBBK-RELATED"/>
    <property type="match status" value="1"/>
</dbReference>
<sequence length="390" mass="45243">MKNILINIPEISKNNGGIYQYSLALLHLVAKDLPKFKFYILCYDPEEDIKNILDLYDNVQLVDIQDSKKPILEKFKRVVLDTIYKTTGFKRELNVKDIYDQIIEQYSIDIIHTPYQDLVKKNGVKSITTLHDVQELHFPEFFSSGERATRALNYKRYIDGADAVIVSYNHVKNDINKFFNKPAELIHVILLDMVNLWFNNLQGNSANVIKKYKIPSKFFLYPASTWEHKNHINLLQAFKECEIFDSTLVCTGNKTDYFSTTLLPYIKKYNLENKVKFLGVVDDKDLFGLYQACQAVVIPSVYEAGSFPLMESILMKIPVICSDVTSLPDTIGDRRFTFDPNNIDDIIDKMNKIWSNTNYRDENLKVLEKQSKILLNNNSAIKLKNLYNEL</sequence>